<feature type="transmembrane region" description="Helical" evidence="1">
    <location>
        <begin position="33"/>
        <end position="57"/>
    </location>
</feature>
<evidence type="ECO:0000313" key="3">
    <source>
        <dbReference type="Proteomes" id="UP000557193"/>
    </source>
</evidence>
<proteinExistence type="predicted"/>
<keyword evidence="3" id="KW-1185">Reference proteome</keyword>
<dbReference type="RefSeq" id="WP_184683806.1">
    <property type="nucleotide sequence ID" value="NZ_JACHLL010000004.1"/>
</dbReference>
<evidence type="ECO:0000313" key="2">
    <source>
        <dbReference type="EMBL" id="MBB6342378.1"/>
    </source>
</evidence>
<dbReference type="Proteomes" id="UP000557193">
    <property type="component" value="Unassembled WGS sequence"/>
</dbReference>
<reference evidence="2 3" key="1">
    <citation type="submission" date="2020-08" db="EMBL/GenBank/DDBJ databases">
        <title>Functional genomics of gut bacteria from endangered species of beetles.</title>
        <authorList>
            <person name="Carlos-Shanley C."/>
        </authorList>
    </citation>
    <scope>NUCLEOTIDE SEQUENCE [LARGE SCALE GENOMIC DNA]</scope>
    <source>
        <strain evidence="2 3">S00202</strain>
    </source>
</reference>
<dbReference type="PROSITE" id="PS51257">
    <property type="entry name" value="PROKAR_LIPOPROTEIN"/>
    <property type="match status" value="1"/>
</dbReference>
<keyword evidence="1" id="KW-0812">Transmembrane</keyword>
<keyword evidence="1" id="KW-0472">Membrane</keyword>
<name>A0A7X0ESK6_9PSED</name>
<dbReference type="AlphaFoldDB" id="A0A7X0ESK6"/>
<feature type="transmembrane region" description="Helical" evidence="1">
    <location>
        <begin position="7"/>
        <end position="27"/>
    </location>
</feature>
<dbReference type="EMBL" id="JACHLL010000004">
    <property type="protein sequence ID" value="MBB6342378.1"/>
    <property type="molecule type" value="Genomic_DNA"/>
</dbReference>
<comment type="caution">
    <text evidence="2">The sequence shown here is derived from an EMBL/GenBank/DDBJ whole genome shotgun (WGS) entry which is preliminary data.</text>
</comment>
<evidence type="ECO:0000256" key="1">
    <source>
        <dbReference type="SAM" id="Phobius"/>
    </source>
</evidence>
<feature type="transmembrane region" description="Helical" evidence="1">
    <location>
        <begin position="69"/>
        <end position="88"/>
    </location>
</feature>
<accession>A0A7X0ESK6</accession>
<sequence length="198" mass="22914">MKTWRFLVASLFFVALACLVYWIHVAYFGVDVVFYSALLDGALAALIAAVTIWRMHVFSVFGTFEKMQMVLIWLLTAYALAISVPTVVDRSLSFYILEKLQQRGGGIQQSRFSDVFKQEYLKEHRLVDVRLTEQLQSGTIRIDNGCVHLTLRGERLASFSRFFRAHLLPKRRLLLDNYSDDLTDPFRRSYAQVDYLCP</sequence>
<keyword evidence="1" id="KW-1133">Transmembrane helix</keyword>
<protein>
    <submittedName>
        <fullName evidence="2">Uncharacterized protein</fullName>
    </submittedName>
</protein>
<organism evidence="2 3">
    <name type="scientific">Pseudomonas fluvialis</name>
    <dbReference type="NCBI Taxonomy" id="1793966"/>
    <lineage>
        <taxon>Bacteria</taxon>
        <taxon>Pseudomonadati</taxon>
        <taxon>Pseudomonadota</taxon>
        <taxon>Gammaproteobacteria</taxon>
        <taxon>Pseudomonadales</taxon>
        <taxon>Pseudomonadaceae</taxon>
        <taxon>Pseudomonas</taxon>
    </lineage>
</organism>
<gene>
    <name evidence="2" type="ORF">HNP49_002560</name>
</gene>